<evidence type="ECO:0000313" key="3">
    <source>
        <dbReference type="Proteomes" id="UP000659172"/>
    </source>
</evidence>
<organism evidence="2 3">
    <name type="scientific">Mycoplana rhizolycopersici</name>
    <dbReference type="NCBI Taxonomy" id="2746702"/>
    <lineage>
        <taxon>Bacteria</taxon>
        <taxon>Pseudomonadati</taxon>
        <taxon>Pseudomonadota</taxon>
        <taxon>Alphaproteobacteria</taxon>
        <taxon>Hyphomicrobiales</taxon>
        <taxon>Rhizobiaceae</taxon>
        <taxon>Mycoplana</taxon>
    </lineage>
</organism>
<keyword evidence="3" id="KW-1185">Reference proteome</keyword>
<name>A0ABX2QJD0_9HYPH</name>
<sequence>MHRQPRDYATRPRSAQRDLLRMRIRDLEIQRFALLTVAGLLGFAMTGILVLGA</sequence>
<dbReference type="RefSeq" id="WP_176951813.1">
    <property type="nucleotide sequence ID" value="NZ_JABXYK010000017.1"/>
</dbReference>
<evidence type="ECO:0000256" key="1">
    <source>
        <dbReference type="SAM" id="Phobius"/>
    </source>
</evidence>
<feature type="transmembrane region" description="Helical" evidence="1">
    <location>
        <begin position="32"/>
        <end position="52"/>
    </location>
</feature>
<keyword evidence="1" id="KW-1133">Transmembrane helix</keyword>
<gene>
    <name evidence="2" type="ORF">HV823_21840</name>
</gene>
<accession>A0ABX2QJD0</accession>
<comment type="caution">
    <text evidence="2">The sequence shown here is derived from an EMBL/GenBank/DDBJ whole genome shotgun (WGS) entry which is preliminary data.</text>
</comment>
<evidence type="ECO:0000313" key="2">
    <source>
        <dbReference type="EMBL" id="NVP57893.1"/>
    </source>
</evidence>
<reference evidence="2 3" key="1">
    <citation type="submission" date="2020-06" db="EMBL/GenBank/DDBJ databases">
        <title>Rhizobium sp.nov. isolated from the tomato plant.</title>
        <authorList>
            <person name="Thin K.K."/>
            <person name="Zhang X."/>
            <person name="He S."/>
        </authorList>
    </citation>
    <scope>NUCLEOTIDE SEQUENCE [LARGE SCALE GENOMIC DNA]</scope>
    <source>
        <strain evidence="2 3">DBTS2</strain>
    </source>
</reference>
<dbReference type="EMBL" id="JABXYK010000017">
    <property type="protein sequence ID" value="NVP57893.1"/>
    <property type="molecule type" value="Genomic_DNA"/>
</dbReference>
<protein>
    <submittedName>
        <fullName evidence="2">Uncharacterized protein</fullName>
    </submittedName>
</protein>
<keyword evidence="1" id="KW-0472">Membrane</keyword>
<keyword evidence="1" id="KW-0812">Transmembrane</keyword>
<dbReference type="Proteomes" id="UP000659172">
    <property type="component" value="Unassembled WGS sequence"/>
</dbReference>
<proteinExistence type="predicted"/>